<evidence type="ECO:0000313" key="3">
    <source>
        <dbReference type="Proteomes" id="UP000267400"/>
    </source>
</evidence>
<dbReference type="GO" id="GO:0003677">
    <property type="term" value="F:DNA binding"/>
    <property type="evidence" value="ECO:0007669"/>
    <property type="project" value="UniProtKB-KW"/>
</dbReference>
<proteinExistence type="predicted"/>
<dbReference type="EMBL" id="RXNS01000012">
    <property type="protein sequence ID" value="RTR01979.1"/>
    <property type="molecule type" value="Genomic_DNA"/>
</dbReference>
<organism evidence="2 3">
    <name type="scientific">Halomonas nitroreducens</name>
    <dbReference type="NCBI Taxonomy" id="447425"/>
    <lineage>
        <taxon>Bacteria</taxon>
        <taxon>Pseudomonadati</taxon>
        <taxon>Pseudomonadota</taxon>
        <taxon>Gammaproteobacteria</taxon>
        <taxon>Oceanospirillales</taxon>
        <taxon>Halomonadaceae</taxon>
        <taxon>Halomonas</taxon>
    </lineage>
</organism>
<evidence type="ECO:0000256" key="1">
    <source>
        <dbReference type="SAM" id="MobiDB-lite"/>
    </source>
</evidence>
<dbReference type="AlphaFoldDB" id="A0A3S0KQ16"/>
<keyword evidence="2" id="KW-0238">DNA-binding</keyword>
<comment type="caution">
    <text evidence="2">The sequence shown here is derived from an EMBL/GenBank/DDBJ whole genome shotgun (WGS) entry which is preliminary data.</text>
</comment>
<dbReference type="OrthoDB" id="6171192at2"/>
<keyword evidence="3" id="KW-1185">Reference proteome</keyword>
<feature type="compositionally biased region" description="Polar residues" evidence="1">
    <location>
        <begin position="57"/>
        <end position="71"/>
    </location>
</feature>
<name>A0A3S0KQ16_9GAMM</name>
<gene>
    <name evidence="2" type="ORF">EKG36_13300</name>
</gene>
<feature type="region of interest" description="Disordered" evidence="1">
    <location>
        <begin position="52"/>
        <end position="78"/>
    </location>
</feature>
<sequence>MALLTPEEVAQQLAMSLSWVYANKHRIGYHQLGTAIRFEPADVAAYSEGCKRGPQTGGRNTWESLSATGRSATGGWSRKRTTVSDINERLRGIETGNARRESTPPSAKLN</sequence>
<dbReference type="RefSeq" id="WP_126484878.1">
    <property type="nucleotide sequence ID" value="NZ_RXNS01000012.1"/>
</dbReference>
<evidence type="ECO:0000313" key="2">
    <source>
        <dbReference type="EMBL" id="RTR01979.1"/>
    </source>
</evidence>
<reference evidence="2 3" key="1">
    <citation type="submission" date="2018-12" db="EMBL/GenBank/DDBJ databases">
        <authorList>
            <person name="Yu L."/>
        </authorList>
    </citation>
    <scope>NUCLEOTIDE SEQUENCE [LARGE SCALE GENOMIC DNA]</scope>
    <source>
        <strain evidence="2 3">11S</strain>
    </source>
</reference>
<accession>A0A3S0KQ16</accession>
<feature type="region of interest" description="Disordered" evidence="1">
    <location>
        <begin position="91"/>
        <end position="110"/>
    </location>
</feature>
<dbReference type="Proteomes" id="UP000267400">
    <property type="component" value="Unassembled WGS sequence"/>
</dbReference>
<protein>
    <submittedName>
        <fullName evidence="2">DNA-binding protein</fullName>
    </submittedName>
</protein>
<feature type="compositionally biased region" description="Basic and acidic residues" evidence="1">
    <location>
        <begin position="91"/>
        <end position="102"/>
    </location>
</feature>